<dbReference type="InterPro" id="IPR012337">
    <property type="entry name" value="RNaseH-like_sf"/>
</dbReference>
<dbReference type="Proteomes" id="UP001066276">
    <property type="component" value="Chromosome 2_2"/>
</dbReference>
<sequence length="192" mass="20701">MYTNGSAQPATDTTHLYSAACAVVSGNLEDNTFCPQHAFTQTLLDCTAQLAELKALVMALEHTDPAQVPLIVCDSYCCVQSFNEYLHYWCQNGFRDSKGNNIKHRLLWGKVADLKETLPNVHGVHTLGQQHIGIHGAGNTLANEAAKSAVATATVAAVTCLGVKPDEAIWATVKAMAKSTPYTKAFPAEYSF</sequence>
<feature type="domain" description="RNase H type-1" evidence="1">
    <location>
        <begin position="1"/>
        <end position="151"/>
    </location>
</feature>
<keyword evidence="3" id="KW-1185">Reference proteome</keyword>
<gene>
    <name evidence="2" type="ORF">NDU88_004052</name>
</gene>
<reference evidence="2" key="1">
    <citation type="journal article" date="2022" name="bioRxiv">
        <title>Sequencing and chromosome-scale assembly of the giantPleurodeles waltlgenome.</title>
        <authorList>
            <person name="Brown T."/>
            <person name="Elewa A."/>
            <person name="Iarovenko S."/>
            <person name="Subramanian E."/>
            <person name="Araus A.J."/>
            <person name="Petzold A."/>
            <person name="Susuki M."/>
            <person name="Suzuki K.-i.T."/>
            <person name="Hayashi T."/>
            <person name="Toyoda A."/>
            <person name="Oliveira C."/>
            <person name="Osipova E."/>
            <person name="Leigh N.D."/>
            <person name="Simon A."/>
            <person name="Yun M.H."/>
        </authorList>
    </citation>
    <scope>NUCLEOTIDE SEQUENCE</scope>
    <source>
        <strain evidence="2">20211129_DDA</strain>
        <tissue evidence="2">Liver</tissue>
    </source>
</reference>
<dbReference type="GO" id="GO:0004523">
    <property type="term" value="F:RNA-DNA hybrid ribonuclease activity"/>
    <property type="evidence" value="ECO:0007669"/>
    <property type="project" value="InterPro"/>
</dbReference>
<name>A0AAV7V1U7_PLEWA</name>
<evidence type="ECO:0000259" key="1">
    <source>
        <dbReference type="PROSITE" id="PS50879"/>
    </source>
</evidence>
<dbReference type="AlphaFoldDB" id="A0AAV7V1U7"/>
<dbReference type="GO" id="GO:0003676">
    <property type="term" value="F:nucleic acid binding"/>
    <property type="evidence" value="ECO:0007669"/>
    <property type="project" value="InterPro"/>
</dbReference>
<dbReference type="Pfam" id="PF00075">
    <property type="entry name" value="RNase_H"/>
    <property type="match status" value="1"/>
</dbReference>
<accession>A0AAV7V1U7</accession>
<organism evidence="2 3">
    <name type="scientific">Pleurodeles waltl</name>
    <name type="common">Iberian ribbed newt</name>
    <dbReference type="NCBI Taxonomy" id="8319"/>
    <lineage>
        <taxon>Eukaryota</taxon>
        <taxon>Metazoa</taxon>
        <taxon>Chordata</taxon>
        <taxon>Craniata</taxon>
        <taxon>Vertebrata</taxon>
        <taxon>Euteleostomi</taxon>
        <taxon>Amphibia</taxon>
        <taxon>Batrachia</taxon>
        <taxon>Caudata</taxon>
        <taxon>Salamandroidea</taxon>
        <taxon>Salamandridae</taxon>
        <taxon>Pleurodelinae</taxon>
        <taxon>Pleurodeles</taxon>
    </lineage>
</organism>
<dbReference type="SUPFAM" id="SSF53098">
    <property type="entry name" value="Ribonuclease H-like"/>
    <property type="match status" value="1"/>
</dbReference>
<dbReference type="Gene3D" id="3.30.420.10">
    <property type="entry name" value="Ribonuclease H-like superfamily/Ribonuclease H"/>
    <property type="match status" value="1"/>
</dbReference>
<evidence type="ECO:0000313" key="2">
    <source>
        <dbReference type="EMBL" id="KAJ1194766.1"/>
    </source>
</evidence>
<evidence type="ECO:0000313" key="3">
    <source>
        <dbReference type="Proteomes" id="UP001066276"/>
    </source>
</evidence>
<dbReference type="InterPro" id="IPR036397">
    <property type="entry name" value="RNaseH_sf"/>
</dbReference>
<dbReference type="EMBL" id="JANPWB010000004">
    <property type="protein sequence ID" value="KAJ1194766.1"/>
    <property type="molecule type" value="Genomic_DNA"/>
</dbReference>
<protein>
    <recommendedName>
        <fullName evidence="1">RNase H type-1 domain-containing protein</fullName>
    </recommendedName>
</protein>
<comment type="caution">
    <text evidence="2">The sequence shown here is derived from an EMBL/GenBank/DDBJ whole genome shotgun (WGS) entry which is preliminary data.</text>
</comment>
<dbReference type="PROSITE" id="PS50879">
    <property type="entry name" value="RNASE_H_1"/>
    <property type="match status" value="1"/>
</dbReference>
<dbReference type="InterPro" id="IPR002156">
    <property type="entry name" value="RNaseH_domain"/>
</dbReference>
<proteinExistence type="predicted"/>